<feature type="region of interest" description="Disordered" evidence="1">
    <location>
        <begin position="285"/>
        <end position="311"/>
    </location>
</feature>
<reference evidence="2 3" key="1">
    <citation type="submission" date="2019-06" db="EMBL/GenBank/DDBJ databases">
        <title>Genome Sequence of the Brown Rot Fungal Pathogen Monilinia fructicola.</title>
        <authorList>
            <person name="De Miccolis Angelini R.M."/>
            <person name="Landi L."/>
            <person name="Abate D."/>
            <person name="Pollastro S."/>
            <person name="Romanazzi G."/>
            <person name="Faretra F."/>
        </authorList>
    </citation>
    <scope>NUCLEOTIDE SEQUENCE [LARGE SCALE GENOMIC DNA]</scope>
    <source>
        <strain evidence="2 3">Mfrc123</strain>
    </source>
</reference>
<sequence length="428" mass="47605">MTISPSQAPTKIDTIPISPYHALDLSFLCASPSPGNSPSHAAQIGKPRASHLSVPPPRMDLKPTPHCCTAPYHIFPTMRLYRTHHHPPDTHHKLHTALASPTQNPNPPHRIRIPIPIPKPSHTRSPAKKEAVQALPPPPSRRNNTNPRHRIAQTPKDAKKCPSIIPAMRRHPNPDSCFMARHLPFLRCMFHGQRGSICTSIPTLYTLHITHYPFQPPMQHRHMAIFRVNHARVNVTLPSFPPPSFPPPFLPRHPPPQQDIALCAASPEPKHPKIIHPCNDTRCDAMGSDATRRDTRAHPQKSEPRTNSCPSVPLSPLPFLHASCFTCTSPLRQPSPPRRTCKPQAKASTIPLRFHRVSRDPSVHLANLTGTTRPTSSNGSRAPDRMHALFSFIYEFYISIHASSAVGAIVQLLGCLNPNPRPRLNSNH</sequence>
<keyword evidence="3" id="KW-1185">Reference proteome</keyword>
<feature type="region of interest" description="Disordered" evidence="1">
    <location>
        <begin position="34"/>
        <end position="57"/>
    </location>
</feature>
<proteinExistence type="predicted"/>
<organism evidence="2 3">
    <name type="scientific">Monilinia fructicola</name>
    <name type="common">Brown rot fungus</name>
    <name type="synonym">Ciboria fructicola</name>
    <dbReference type="NCBI Taxonomy" id="38448"/>
    <lineage>
        <taxon>Eukaryota</taxon>
        <taxon>Fungi</taxon>
        <taxon>Dikarya</taxon>
        <taxon>Ascomycota</taxon>
        <taxon>Pezizomycotina</taxon>
        <taxon>Leotiomycetes</taxon>
        <taxon>Helotiales</taxon>
        <taxon>Sclerotiniaceae</taxon>
        <taxon>Monilinia</taxon>
    </lineage>
</organism>
<feature type="region of interest" description="Disordered" evidence="1">
    <location>
        <begin position="86"/>
        <end position="159"/>
    </location>
</feature>
<dbReference type="Proteomes" id="UP000322873">
    <property type="component" value="Unassembled WGS sequence"/>
</dbReference>
<evidence type="ECO:0000313" key="2">
    <source>
        <dbReference type="EMBL" id="KAA8576439.1"/>
    </source>
</evidence>
<accession>A0A5M9K7J4</accession>
<evidence type="ECO:0000256" key="1">
    <source>
        <dbReference type="SAM" id="MobiDB-lite"/>
    </source>
</evidence>
<evidence type="ECO:0000313" key="3">
    <source>
        <dbReference type="Proteomes" id="UP000322873"/>
    </source>
</evidence>
<dbReference type="EMBL" id="VICG01000001">
    <property type="protein sequence ID" value="KAA8576439.1"/>
    <property type="molecule type" value="Genomic_DNA"/>
</dbReference>
<protein>
    <submittedName>
        <fullName evidence="2">Uncharacterized protein</fullName>
    </submittedName>
</protein>
<gene>
    <name evidence="2" type="ORF">EYC84_006560</name>
</gene>
<name>A0A5M9K7J4_MONFR</name>
<feature type="compositionally biased region" description="Basic and acidic residues" evidence="1">
    <location>
        <begin position="290"/>
        <end position="304"/>
    </location>
</feature>
<comment type="caution">
    <text evidence="2">The sequence shown here is derived from an EMBL/GenBank/DDBJ whole genome shotgun (WGS) entry which is preliminary data.</text>
</comment>
<dbReference type="AlphaFoldDB" id="A0A5M9K7J4"/>